<dbReference type="EMBL" id="QTSX02000728">
    <property type="protein sequence ID" value="KAJ9086229.1"/>
    <property type="molecule type" value="Genomic_DNA"/>
</dbReference>
<organism evidence="1 2">
    <name type="scientific">Entomophthora muscae</name>
    <dbReference type="NCBI Taxonomy" id="34485"/>
    <lineage>
        <taxon>Eukaryota</taxon>
        <taxon>Fungi</taxon>
        <taxon>Fungi incertae sedis</taxon>
        <taxon>Zoopagomycota</taxon>
        <taxon>Entomophthoromycotina</taxon>
        <taxon>Entomophthoromycetes</taxon>
        <taxon>Entomophthorales</taxon>
        <taxon>Entomophthoraceae</taxon>
        <taxon>Entomophthora</taxon>
    </lineage>
</organism>
<reference evidence="1" key="1">
    <citation type="submission" date="2022-04" db="EMBL/GenBank/DDBJ databases">
        <title>Genome of the entomopathogenic fungus Entomophthora muscae.</title>
        <authorList>
            <person name="Elya C."/>
            <person name="Lovett B.R."/>
            <person name="Lee E."/>
            <person name="Macias A.M."/>
            <person name="Hajek A.E."/>
            <person name="De Bivort B.L."/>
            <person name="Kasson M.T."/>
            <person name="De Fine Licht H.H."/>
            <person name="Stajich J.E."/>
        </authorList>
    </citation>
    <scope>NUCLEOTIDE SEQUENCE</scope>
    <source>
        <strain evidence="1">Berkeley</strain>
    </source>
</reference>
<gene>
    <name evidence="1" type="ORF">DSO57_1006431</name>
</gene>
<keyword evidence="2" id="KW-1185">Reference proteome</keyword>
<evidence type="ECO:0000313" key="2">
    <source>
        <dbReference type="Proteomes" id="UP001165960"/>
    </source>
</evidence>
<sequence length="193" mass="22046">MTSPFVQPPINNLLPHASILICGSEGVGKRLLGKYLVEYKDPTFQVYVFTSIFLREVNTENQNHVGRSRLDLILLQVDLTNRASLEHLKNSLEEVDISFFFGRLCVVANRVGERSSHSITVKDLEDMVFAYHRVPIIYIDLPSYPKDNKKVWLIEEIPAIPRILNLAKNAVHYHHGSRSFISLNLSSTLLNYI</sequence>
<dbReference type="Proteomes" id="UP001165960">
    <property type="component" value="Unassembled WGS sequence"/>
</dbReference>
<accession>A0ACC2UGQ0</accession>
<comment type="caution">
    <text evidence="1">The sequence shown here is derived from an EMBL/GenBank/DDBJ whole genome shotgun (WGS) entry which is preliminary data.</text>
</comment>
<name>A0ACC2UGQ0_9FUNG</name>
<proteinExistence type="predicted"/>
<protein>
    <submittedName>
        <fullName evidence="1">Uncharacterized protein</fullName>
    </submittedName>
</protein>
<evidence type="ECO:0000313" key="1">
    <source>
        <dbReference type="EMBL" id="KAJ9086229.1"/>
    </source>
</evidence>